<evidence type="ECO:0000313" key="1">
    <source>
        <dbReference type="EMBL" id="GGS14441.1"/>
    </source>
</evidence>
<organism evidence="1 2">
    <name type="scientific">Streptomyces humidus</name>
    <dbReference type="NCBI Taxonomy" id="52259"/>
    <lineage>
        <taxon>Bacteria</taxon>
        <taxon>Bacillati</taxon>
        <taxon>Actinomycetota</taxon>
        <taxon>Actinomycetes</taxon>
        <taxon>Kitasatosporales</taxon>
        <taxon>Streptomycetaceae</taxon>
        <taxon>Streptomyces</taxon>
    </lineage>
</organism>
<reference evidence="1" key="1">
    <citation type="journal article" date="2014" name="Int. J. Syst. Evol. Microbiol.">
        <title>Complete genome sequence of Corynebacterium casei LMG S-19264T (=DSM 44701T), isolated from a smear-ripened cheese.</title>
        <authorList>
            <consortium name="US DOE Joint Genome Institute (JGI-PGF)"/>
            <person name="Walter F."/>
            <person name="Albersmeier A."/>
            <person name="Kalinowski J."/>
            <person name="Ruckert C."/>
        </authorList>
    </citation>
    <scope>NUCLEOTIDE SEQUENCE</scope>
    <source>
        <strain evidence="1">JCM 4386</strain>
    </source>
</reference>
<name>A0A918L6J1_9ACTN</name>
<reference evidence="1" key="2">
    <citation type="submission" date="2020-09" db="EMBL/GenBank/DDBJ databases">
        <authorList>
            <person name="Sun Q."/>
            <person name="Ohkuma M."/>
        </authorList>
    </citation>
    <scope>NUCLEOTIDE SEQUENCE</scope>
    <source>
        <strain evidence="1">JCM 4386</strain>
    </source>
</reference>
<dbReference type="EMBL" id="BMTL01000030">
    <property type="protein sequence ID" value="GGS14441.1"/>
    <property type="molecule type" value="Genomic_DNA"/>
</dbReference>
<proteinExistence type="predicted"/>
<accession>A0A918L6J1</accession>
<gene>
    <name evidence="1" type="ORF">GCM10010269_62200</name>
</gene>
<protein>
    <submittedName>
        <fullName evidence="1">Uncharacterized protein</fullName>
    </submittedName>
</protein>
<dbReference type="AlphaFoldDB" id="A0A918L6J1"/>
<comment type="caution">
    <text evidence="1">The sequence shown here is derived from an EMBL/GenBank/DDBJ whole genome shotgun (WGS) entry which is preliminary data.</text>
</comment>
<keyword evidence="2" id="KW-1185">Reference proteome</keyword>
<dbReference type="Proteomes" id="UP000606194">
    <property type="component" value="Unassembled WGS sequence"/>
</dbReference>
<evidence type="ECO:0000313" key="2">
    <source>
        <dbReference type="Proteomes" id="UP000606194"/>
    </source>
</evidence>
<sequence length="176" mass="18962">MDMNFRLIGTRSATAPSLQSIRFTLDREDPVMTRANSRRLLLAGATATALLTLGVFSGSAGAAVAPTATAASGPCGPSASRHDFALFMDGACVEYIAGIGDLNLSAKQVTLYRGATRSRPFTDFIFSGGRLHKNITVAVLDGENRIVKRYNFRNAHVIRYTNDTAATMQFQQVIVE</sequence>